<dbReference type="EMBL" id="UOEU01000893">
    <property type="protein sequence ID" value="VAW42138.1"/>
    <property type="molecule type" value="Genomic_DNA"/>
</dbReference>
<evidence type="ECO:0000313" key="3">
    <source>
        <dbReference type="EMBL" id="VAW42138.1"/>
    </source>
</evidence>
<proteinExistence type="inferred from homology"/>
<dbReference type="AlphaFoldDB" id="A0A3B0VEV3"/>
<feature type="compositionally biased region" description="Basic residues" evidence="2">
    <location>
        <begin position="1"/>
        <end position="17"/>
    </location>
</feature>
<dbReference type="SUPFAM" id="SSF82607">
    <property type="entry name" value="YbaB-like"/>
    <property type="match status" value="1"/>
</dbReference>
<feature type="region of interest" description="Disordered" evidence="2">
    <location>
        <begin position="1"/>
        <end position="22"/>
    </location>
</feature>
<gene>
    <name evidence="3" type="ORF">MNBD_CHLOROFLEXI01-757</name>
</gene>
<protein>
    <recommendedName>
        <fullName evidence="4">Nucleoid-associated protein YaaK</fullName>
    </recommendedName>
</protein>
<dbReference type="Pfam" id="PF02575">
    <property type="entry name" value="YbaB_DNA_bd"/>
    <property type="match status" value="1"/>
</dbReference>
<evidence type="ECO:0000256" key="1">
    <source>
        <dbReference type="ARBA" id="ARBA00023125"/>
    </source>
</evidence>
<dbReference type="Gene3D" id="3.30.1310.10">
    <property type="entry name" value="Nucleoid-associated protein YbaB-like domain"/>
    <property type="match status" value="1"/>
</dbReference>
<dbReference type="InterPro" id="IPR036894">
    <property type="entry name" value="YbaB-like_sf"/>
</dbReference>
<dbReference type="InterPro" id="IPR004401">
    <property type="entry name" value="YbaB/EbfC"/>
</dbReference>
<name>A0A3B0VEV3_9ZZZZ</name>
<dbReference type="PANTHER" id="PTHR33449">
    <property type="entry name" value="NUCLEOID-ASSOCIATED PROTEIN YBAB"/>
    <property type="match status" value="1"/>
</dbReference>
<evidence type="ECO:0008006" key="4">
    <source>
        <dbReference type="Google" id="ProtNLM"/>
    </source>
</evidence>
<reference evidence="3" key="1">
    <citation type="submission" date="2018-06" db="EMBL/GenBank/DDBJ databases">
        <authorList>
            <person name="Zhirakovskaya E."/>
        </authorList>
    </citation>
    <scope>NUCLEOTIDE SEQUENCE</scope>
</reference>
<keyword evidence="1" id="KW-0238">DNA-binding</keyword>
<dbReference type="NCBIfam" id="TIGR00103">
    <property type="entry name" value="DNA_YbaB_EbfC"/>
    <property type="match status" value="1"/>
</dbReference>
<sequence>MSKRSFRGRPKPKKKKMPSAGGLMAKMQKMQEDMATAQTALEDETITVTAGGGAISIVITGHQRVQSIAVDPDLLTPEDAEMLQDMLVAGVNSAIEQSQAMAAERMEGITGGMGGGMNDLLGGMGLG</sequence>
<dbReference type="HAMAP" id="MF_00274">
    <property type="entry name" value="DNA_YbaB_EbfC"/>
    <property type="match status" value="1"/>
</dbReference>
<evidence type="ECO:0000256" key="2">
    <source>
        <dbReference type="SAM" id="MobiDB-lite"/>
    </source>
</evidence>
<organism evidence="3">
    <name type="scientific">hydrothermal vent metagenome</name>
    <dbReference type="NCBI Taxonomy" id="652676"/>
    <lineage>
        <taxon>unclassified sequences</taxon>
        <taxon>metagenomes</taxon>
        <taxon>ecological metagenomes</taxon>
    </lineage>
</organism>
<dbReference type="GO" id="GO:0003677">
    <property type="term" value="F:DNA binding"/>
    <property type="evidence" value="ECO:0007669"/>
    <property type="project" value="UniProtKB-KW"/>
</dbReference>
<accession>A0A3B0VEV3</accession>
<dbReference type="GO" id="GO:0005829">
    <property type="term" value="C:cytosol"/>
    <property type="evidence" value="ECO:0007669"/>
    <property type="project" value="TreeGrafter"/>
</dbReference>
<dbReference type="PANTHER" id="PTHR33449:SF1">
    <property type="entry name" value="NUCLEOID-ASSOCIATED PROTEIN YBAB"/>
    <property type="match status" value="1"/>
</dbReference>